<evidence type="ECO:0000313" key="9">
    <source>
        <dbReference type="EMBL" id="ARN76894.1"/>
    </source>
</evidence>
<dbReference type="GO" id="GO:0005886">
    <property type="term" value="C:plasma membrane"/>
    <property type="evidence" value="ECO:0007669"/>
    <property type="project" value="TreeGrafter"/>
</dbReference>
<organism evidence="9 10">
    <name type="scientific">Nonlabens spongiae</name>
    <dbReference type="NCBI Taxonomy" id="331648"/>
    <lineage>
        <taxon>Bacteria</taxon>
        <taxon>Pseudomonadati</taxon>
        <taxon>Bacteroidota</taxon>
        <taxon>Flavobacteriia</taxon>
        <taxon>Flavobacteriales</taxon>
        <taxon>Flavobacteriaceae</taxon>
        <taxon>Nonlabens</taxon>
    </lineage>
</organism>
<reference evidence="9 10" key="1">
    <citation type="submission" date="2016-11" db="EMBL/GenBank/DDBJ databases">
        <title>Trade-off between light-utilization and light-protection in marine flavobacteria.</title>
        <authorList>
            <person name="Kumagai Y."/>
        </authorList>
    </citation>
    <scope>NUCLEOTIDE SEQUENCE [LARGE SCALE GENOMIC DNA]</scope>
    <source>
        <strain evidence="9 10">JCM 13191</strain>
    </source>
</reference>
<keyword evidence="5 7" id="KW-1133">Transmembrane helix</keyword>
<gene>
    <name evidence="9" type="ORF">BST97_02130</name>
</gene>
<evidence type="ECO:0000313" key="10">
    <source>
        <dbReference type="Proteomes" id="UP000193431"/>
    </source>
</evidence>
<accession>A0A1W6MH02</accession>
<dbReference type="PANTHER" id="PTHR43867:SF4">
    <property type="entry name" value="BETA-(1-3)-GLUCOSYL TRANSFERASE"/>
    <property type="match status" value="1"/>
</dbReference>
<feature type="domain" description="Glycosyltransferase 2-like" evidence="8">
    <location>
        <begin position="112"/>
        <end position="314"/>
    </location>
</feature>
<sequence>MYLISLNSYGASKISLKETPQPFISIHIAACSEPVNDVIKTIKAAARQDYKNYEIIVLYNNTDDRKLWKPIEAFCEFIPRVKFYNRDNVADYKAGALNICRGLMNPRTEFLFTLDADYLLSPNALTIANNNIHAQGVDLLQFPQAYTNHSKENGLALEFEHYFKLYSAAAGSLNMNLPTGTLTLVNVKCLDSIGGWPTTSITEDAFLGIELLKNNCSIGYSDNIIGRGIMPSSARDLKTQRMRWIFGNFQTIIHTLRTTVLSNRAKSVLITQLSSWLNLNGLAWIYLIIIGLLAPVYRNTTTLTIVFLSLFVIGFHSVFQLIAFKRIWGNWRHAIKSYTIHIANSVEGAYTWWGYVIDRDRPFARTSKFARSVGIDTEQIIFNSLILLSALQIYVQVDKVLGIILFGYALTRAFSRFCLYHSLKNAQVTINKSQTISL</sequence>
<protein>
    <recommendedName>
        <fullName evidence="8">Glycosyltransferase 2-like domain-containing protein</fullName>
    </recommendedName>
</protein>
<dbReference type="PANTHER" id="PTHR43867">
    <property type="entry name" value="CELLULOSE SYNTHASE CATALYTIC SUBUNIT A [UDP-FORMING]"/>
    <property type="match status" value="1"/>
</dbReference>
<keyword evidence="3" id="KW-0808">Transferase</keyword>
<evidence type="ECO:0000256" key="1">
    <source>
        <dbReference type="ARBA" id="ARBA00004141"/>
    </source>
</evidence>
<dbReference type="Proteomes" id="UP000193431">
    <property type="component" value="Chromosome"/>
</dbReference>
<evidence type="ECO:0000256" key="5">
    <source>
        <dbReference type="ARBA" id="ARBA00022989"/>
    </source>
</evidence>
<evidence type="ECO:0000256" key="3">
    <source>
        <dbReference type="ARBA" id="ARBA00022679"/>
    </source>
</evidence>
<dbReference type="SUPFAM" id="SSF53448">
    <property type="entry name" value="Nucleotide-diphospho-sugar transferases"/>
    <property type="match status" value="1"/>
</dbReference>
<evidence type="ECO:0000256" key="2">
    <source>
        <dbReference type="ARBA" id="ARBA00022676"/>
    </source>
</evidence>
<dbReference type="InterPro" id="IPR050321">
    <property type="entry name" value="Glycosyltr_2/OpgH_subfam"/>
</dbReference>
<dbReference type="GO" id="GO:0016758">
    <property type="term" value="F:hexosyltransferase activity"/>
    <property type="evidence" value="ECO:0007669"/>
    <property type="project" value="TreeGrafter"/>
</dbReference>
<feature type="transmembrane region" description="Helical" evidence="7">
    <location>
        <begin position="276"/>
        <end position="297"/>
    </location>
</feature>
<comment type="subcellular location">
    <subcellularLocation>
        <location evidence="1">Membrane</location>
        <topology evidence="1">Multi-pass membrane protein</topology>
    </subcellularLocation>
</comment>
<dbReference type="EMBL" id="CP019344">
    <property type="protein sequence ID" value="ARN76894.1"/>
    <property type="molecule type" value="Genomic_DNA"/>
</dbReference>
<evidence type="ECO:0000256" key="4">
    <source>
        <dbReference type="ARBA" id="ARBA00022692"/>
    </source>
</evidence>
<evidence type="ECO:0000256" key="7">
    <source>
        <dbReference type="SAM" id="Phobius"/>
    </source>
</evidence>
<dbReference type="STRING" id="331648.BST97_02130"/>
<keyword evidence="4 7" id="KW-0812">Transmembrane</keyword>
<dbReference type="Pfam" id="PF13632">
    <property type="entry name" value="Glyco_trans_2_3"/>
    <property type="match status" value="1"/>
</dbReference>
<evidence type="ECO:0000256" key="6">
    <source>
        <dbReference type="ARBA" id="ARBA00023136"/>
    </source>
</evidence>
<dbReference type="InterPro" id="IPR001173">
    <property type="entry name" value="Glyco_trans_2-like"/>
</dbReference>
<dbReference type="RefSeq" id="WP_169711517.1">
    <property type="nucleotide sequence ID" value="NZ_CP019344.1"/>
</dbReference>
<feature type="transmembrane region" description="Helical" evidence="7">
    <location>
        <begin position="303"/>
        <end position="324"/>
    </location>
</feature>
<dbReference type="InterPro" id="IPR029044">
    <property type="entry name" value="Nucleotide-diphossugar_trans"/>
</dbReference>
<keyword evidence="2" id="KW-0328">Glycosyltransferase</keyword>
<name>A0A1W6MH02_9FLAO</name>
<dbReference type="AlphaFoldDB" id="A0A1W6MH02"/>
<keyword evidence="6 7" id="KW-0472">Membrane</keyword>
<proteinExistence type="predicted"/>
<evidence type="ECO:0000259" key="8">
    <source>
        <dbReference type="Pfam" id="PF13632"/>
    </source>
</evidence>
<keyword evidence="10" id="KW-1185">Reference proteome</keyword>
<dbReference type="Gene3D" id="3.90.550.10">
    <property type="entry name" value="Spore Coat Polysaccharide Biosynthesis Protein SpsA, Chain A"/>
    <property type="match status" value="1"/>
</dbReference>